<dbReference type="AlphaFoldDB" id="A0A0F8XWG3"/>
<dbReference type="InterPro" id="IPR052159">
    <property type="entry name" value="Competence_DNA_uptake"/>
</dbReference>
<dbReference type="InterPro" id="IPR035681">
    <property type="entry name" value="ComA-like_MBL"/>
</dbReference>
<feature type="transmembrane region" description="Helical" evidence="6">
    <location>
        <begin position="88"/>
        <end position="111"/>
    </location>
</feature>
<evidence type="ECO:0008006" key="10">
    <source>
        <dbReference type="Google" id="ProtNLM"/>
    </source>
</evidence>
<feature type="transmembrane region" description="Helical" evidence="6">
    <location>
        <begin position="53"/>
        <end position="76"/>
    </location>
</feature>
<dbReference type="SUPFAM" id="SSF56281">
    <property type="entry name" value="Metallo-hydrolase/oxidoreductase"/>
    <property type="match status" value="1"/>
</dbReference>
<feature type="transmembrane region" description="Helical" evidence="6">
    <location>
        <begin position="118"/>
        <end position="140"/>
    </location>
</feature>
<feature type="transmembrane region" description="Helical" evidence="6">
    <location>
        <begin position="172"/>
        <end position="195"/>
    </location>
</feature>
<evidence type="ECO:0000313" key="9">
    <source>
        <dbReference type="EMBL" id="KKK65600.1"/>
    </source>
</evidence>
<feature type="transmembrane region" description="Helical" evidence="6">
    <location>
        <begin position="146"/>
        <end position="165"/>
    </location>
</feature>
<dbReference type="PANTHER" id="PTHR30619">
    <property type="entry name" value="DNA INTERNALIZATION/COMPETENCE PROTEIN COMEC/REC2"/>
    <property type="match status" value="1"/>
</dbReference>
<dbReference type="EMBL" id="LAZR01060472">
    <property type="protein sequence ID" value="KKK65600.1"/>
    <property type="molecule type" value="Genomic_DNA"/>
</dbReference>
<dbReference type="Gene3D" id="3.60.15.10">
    <property type="entry name" value="Ribonuclease Z/Hydroxyacylglutathione hydrolase-like"/>
    <property type="match status" value="1"/>
</dbReference>
<evidence type="ECO:0000256" key="1">
    <source>
        <dbReference type="ARBA" id="ARBA00004651"/>
    </source>
</evidence>
<evidence type="ECO:0000259" key="7">
    <source>
        <dbReference type="Pfam" id="PF00753"/>
    </source>
</evidence>
<feature type="non-terminal residue" evidence="9">
    <location>
        <position position="1"/>
    </location>
</feature>
<evidence type="ECO:0000256" key="3">
    <source>
        <dbReference type="ARBA" id="ARBA00022692"/>
    </source>
</evidence>
<feature type="domain" description="Metallo-beta-lactamase" evidence="7">
    <location>
        <begin position="229"/>
        <end position="362"/>
    </location>
</feature>
<dbReference type="GO" id="GO:0005886">
    <property type="term" value="C:plasma membrane"/>
    <property type="evidence" value="ECO:0007669"/>
    <property type="project" value="UniProtKB-SubCell"/>
</dbReference>
<dbReference type="NCBIfam" id="TIGR00360">
    <property type="entry name" value="ComEC_N-term"/>
    <property type="match status" value="1"/>
</dbReference>
<proteinExistence type="predicted"/>
<evidence type="ECO:0000256" key="6">
    <source>
        <dbReference type="SAM" id="Phobius"/>
    </source>
</evidence>
<keyword evidence="2" id="KW-1003">Cell membrane</keyword>
<evidence type="ECO:0000259" key="8">
    <source>
        <dbReference type="Pfam" id="PF03772"/>
    </source>
</evidence>
<accession>A0A0F8XWG3</accession>
<dbReference type="Pfam" id="PF00753">
    <property type="entry name" value="Lactamase_B"/>
    <property type="match status" value="1"/>
</dbReference>
<dbReference type="InterPro" id="IPR036866">
    <property type="entry name" value="RibonucZ/Hydroxyglut_hydro"/>
</dbReference>
<sequence length="370" mass="39808">ATLIVLFDQQALGGLSFQMSFLAVLFIGALIWPQGDKVPPSEGEAFAGKTLRYAWGLVLITLAASVGLMPLVAYYFHYFSLVSPAANFIVGPLVSMVLVPFSLLGAGAYIVTGYYITWPVVLVVARASVWLASFFASAPYSSVTVPAFPAGLLLVYYAGFALWFWRRRWRWLLLAPVLSVLLCVLISTNLLPLYANASNGSADSMRVTFPDAGRADAAVIEILPPRGVGNGATLVVDTGRRGHEVAAYLKSRGIETIDALIITHAHADHAGGAGRLADGFKVLEIWDGGWVDYSMGVLQGIPRRTLKRGDVIEGKGFRLLVLHPYEGFVSSEEGHRAVNDRSLVFRVTGGGASFLFTSDIGGEAARNILN</sequence>
<dbReference type="Pfam" id="PF03772">
    <property type="entry name" value="Competence"/>
    <property type="match status" value="1"/>
</dbReference>
<dbReference type="CDD" id="cd07731">
    <property type="entry name" value="ComA-like_MBL-fold"/>
    <property type="match status" value="1"/>
</dbReference>
<keyword evidence="3 6" id="KW-0812">Transmembrane</keyword>
<name>A0A0F8XWG3_9ZZZZ</name>
<feature type="domain" description="ComEC/Rec2-related protein" evidence="8">
    <location>
        <begin position="1"/>
        <end position="169"/>
    </location>
</feature>
<comment type="caution">
    <text evidence="9">The sequence shown here is derived from an EMBL/GenBank/DDBJ whole genome shotgun (WGS) entry which is preliminary data.</text>
</comment>
<dbReference type="InterPro" id="IPR004477">
    <property type="entry name" value="ComEC_N"/>
</dbReference>
<reference evidence="9" key="1">
    <citation type="journal article" date="2015" name="Nature">
        <title>Complex archaea that bridge the gap between prokaryotes and eukaryotes.</title>
        <authorList>
            <person name="Spang A."/>
            <person name="Saw J.H."/>
            <person name="Jorgensen S.L."/>
            <person name="Zaremba-Niedzwiedzka K."/>
            <person name="Martijn J."/>
            <person name="Lind A.E."/>
            <person name="van Eijk R."/>
            <person name="Schleper C."/>
            <person name="Guy L."/>
            <person name="Ettema T.J."/>
        </authorList>
    </citation>
    <scope>NUCLEOTIDE SEQUENCE</scope>
</reference>
<evidence type="ECO:0000256" key="2">
    <source>
        <dbReference type="ARBA" id="ARBA00022475"/>
    </source>
</evidence>
<evidence type="ECO:0000256" key="5">
    <source>
        <dbReference type="ARBA" id="ARBA00023136"/>
    </source>
</evidence>
<feature type="transmembrane region" description="Helical" evidence="6">
    <location>
        <begin position="12"/>
        <end position="32"/>
    </location>
</feature>
<evidence type="ECO:0000256" key="4">
    <source>
        <dbReference type="ARBA" id="ARBA00022989"/>
    </source>
</evidence>
<feature type="non-terminal residue" evidence="9">
    <location>
        <position position="370"/>
    </location>
</feature>
<organism evidence="9">
    <name type="scientific">marine sediment metagenome</name>
    <dbReference type="NCBI Taxonomy" id="412755"/>
    <lineage>
        <taxon>unclassified sequences</taxon>
        <taxon>metagenomes</taxon>
        <taxon>ecological metagenomes</taxon>
    </lineage>
</organism>
<keyword evidence="5 6" id="KW-0472">Membrane</keyword>
<keyword evidence="4 6" id="KW-1133">Transmembrane helix</keyword>
<dbReference type="InterPro" id="IPR001279">
    <property type="entry name" value="Metallo-B-lactamas"/>
</dbReference>
<dbReference type="PANTHER" id="PTHR30619:SF1">
    <property type="entry name" value="RECOMBINATION PROTEIN 2"/>
    <property type="match status" value="1"/>
</dbReference>
<comment type="subcellular location">
    <subcellularLocation>
        <location evidence="1">Cell membrane</location>
        <topology evidence="1">Multi-pass membrane protein</topology>
    </subcellularLocation>
</comment>
<gene>
    <name evidence="9" type="ORF">LCGC14_2972510</name>
</gene>
<protein>
    <recommendedName>
        <fullName evidence="10">Metallo-beta-lactamase domain-containing protein</fullName>
    </recommendedName>
</protein>